<dbReference type="Proteomes" id="UP000233556">
    <property type="component" value="Unassembled WGS sequence"/>
</dbReference>
<gene>
    <name evidence="1" type="ORF">llap_2024</name>
</gene>
<dbReference type="EMBL" id="KZ505672">
    <property type="protein sequence ID" value="PKU47691.1"/>
    <property type="molecule type" value="Genomic_DNA"/>
</dbReference>
<evidence type="ECO:0000313" key="2">
    <source>
        <dbReference type="Proteomes" id="UP000233556"/>
    </source>
</evidence>
<keyword evidence="2" id="KW-1185">Reference proteome</keyword>
<name>A0A2I0UNV0_LIMLA</name>
<dbReference type="OrthoDB" id="9332180at2759"/>
<dbReference type="AlphaFoldDB" id="A0A2I0UNV0"/>
<sequence>MLGDLKQGPKITDYFQKSLMDFDLSGVLIYSRTQGKSNLFGRHTSDEHRQLRLPIFLLCSKNYTQSIGSLFSPSLNLLIDILLEACANSLQKGINERH</sequence>
<reference evidence="2" key="1">
    <citation type="submission" date="2017-11" db="EMBL/GenBank/DDBJ databases">
        <authorList>
            <person name="Lima N.C."/>
            <person name="Parody-Merino A.M."/>
            <person name="Battley P.F."/>
            <person name="Fidler A.E."/>
            <person name="Prosdocimi F."/>
        </authorList>
    </citation>
    <scope>NUCLEOTIDE SEQUENCE [LARGE SCALE GENOMIC DNA]</scope>
</reference>
<accession>A0A2I0UNV0</accession>
<organism evidence="1 2">
    <name type="scientific">Limosa lapponica baueri</name>
    <dbReference type="NCBI Taxonomy" id="1758121"/>
    <lineage>
        <taxon>Eukaryota</taxon>
        <taxon>Metazoa</taxon>
        <taxon>Chordata</taxon>
        <taxon>Craniata</taxon>
        <taxon>Vertebrata</taxon>
        <taxon>Euteleostomi</taxon>
        <taxon>Archelosauria</taxon>
        <taxon>Archosauria</taxon>
        <taxon>Dinosauria</taxon>
        <taxon>Saurischia</taxon>
        <taxon>Theropoda</taxon>
        <taxon>Coelurosauria</taxon>
        <taxon>Aves</taxon>
        <taxon>Neognathae</taxon>
        <taxon>Neoaves</taxon>
        <taxon>Charadriiformes</taxon>
        <taxon>Scolopacidae</taxon>
        <taxon>Limosa</taxon>
    </lineage>
</organism>
<evidence type="ECO:0000313" key="1">
    <source>
        <dbReference type="EMBL" id="PKU47691.1"/>
    </source>
</evidence>
<reference evidence="2" key="2">
    <citation type="submission" date="2017-12" db="EMBL/GenBank/DDBJ databases">
        <title>Genome sequence of the Bar-tailed Godwit (Limosa lapponica baueri).</title>
        <authorList>
            <person name="Lima N.C.B."/>
            <person name="Parody-Merino A.M."/>
            <person name="Battley P.F."/>
            <person name="Fidler A.E."/>
            <person name="Prosdocimi F."/>
        </authorList>
    </citation>
    <scope>NUCLEOTIDE SEQUENCE [LARGE SCALE GENOMIC DNA]</scope>
</reference>
<protein>
    <submittedName>
        <fullName evidence="1">Uncharacterized protein</fullName>
    </submittedName>
</protein>
<proteinExistence type="predicted"/>